<proteinExistence type="predicted"/>
<dbReference type="InterPro" id="IPR007380">
    <property type="entry name" value="DUF438"/>
</dbReference>
<dbReference type="Proteomes" id="UP000036932">
    <property type="component" value="Unassembled WGS sequence"/>
</dbReference>
<dbReference type="GO" id="GO:0005886">
    <property type="term" value="C:plasma membrane"/>
    <property type="evidence" value="ECO:0007669"/>
    <property type="project" value="TreeGrafter"/>
</dbReference>
<dbReference type="Gene3D" id="1.20.120.520">
    <property type="entry name" value="nmb1532 protein domain like"/>
    <property type="match status" value="1"/>
</dbReference>
<accession>A0A0M1N358</accession>
<dbReference type="Pfam" id="PF13596">
    <property type="entry name" value="PAS_10"/>
    <property type="match status" value="1"/>
</dbReference>
<dbReference type="EMBL" id="LIUT01000006">
    <property type="protein sequence ID" value="KOR76586.1"/>
    <property type="molecule type" value="Genomic_DNA"/>
</dbReference>
<dbReference type="Pfam" id="PF04282">
    <property type="entry name" value="DUF438"/>
    <property type="match status" value="1"/>
</dbReference>
<dbReference type="RefSeq" id="WP_054404481.1">
    <property type="nucleotide sequence ID" value="NZ_LIUT01000006.1"/>
</dbReference>
<dbReference type="SUPFAM" id="SSF55785">
    <property type="entry name" value="PYP-like sensor domain (PAS domain)"/>
    <property type="match status" value="1"/>
</dbReference>
<dbReference type="Pfam" id="PF01814">
    <property type="entry name" value="Hemerythrin"/>
    <property type="match status" value="1"/>
</dbReference>
<evidence type="ECO:0008006" key="5">
    <source>
        <dbReference type="Google" id="ProtNLM"/>
    </source>
</evidence>
<protein>
    <recommendedName>
        <fullName evidence="5">PAS domain S-box protein</fullName>
    </recommendedName>
</protein>
<dbReference type="InterPro" id="IPR035965">
    <property type="entry name" value="PAS-like_dom_sf"/>
</dbReference>
<sequence length="418" mass="48045">MSELINNRENGVSAHRTVRINMLKDIIKELHHGKSVDEVKAKFNQAVGEISVDEISELEQVLMQEEGIPVTEVQRLCSVHAAVFKGSIQDIHRAHQPEEQPGHPVHTFKIENREIDQLVNFKIALHLDKFLKDQGEANRLKLLEDFSLLYDVDKHYSRKENLLFPFLEKYGIYGPTKVMWAVDDGIRIGIKEVKQKLTHFDGHAEIVVELAKRVLKEVTEMIYKEEHILLPMALEKLTEDEWLQIAAQSEEVGYCLIAPDQKWIPARAAEPGAEKGLESSPLQEGYIRMSTGILSVKQLESILNHLPVDLTFIDENDIVRYFSHGKERIFVRTKAVIGRNVQNCHPPQSVHVVDKLLADFKAGVKDEEDFWIPIKDKFVYIRYFAVRDEEGKYLGTLEFTQNIKPIQELTGQKRILSE</sequence>
<dbReference type="PATRIC" id="fig|1705565.3.peg.457"/>
<dbReference type="PANTHER" id="PTHR39966">
    <property type="entry name" value="BLL2471 PROTEIN-RELATED"/>
    <property type="match status" value="1"/>
</dbReference>
<evidence type="ECO:0000313" key="3">
    <source>
        <dbReference type="EMBL" id="KOR76586.1"/>
    </source>
</evidence>
<keyword evidence="4" id="KW-1185">Reference proteome</keyword>
<dbReference type="InterPro" id="IPR012312">
    <property type="entry name" value="Hemerythrin-like"/>
</dbReference>
<feature type="domain" description="Hemerythrin-like" evidence="1">
    <location>
        <begin position="103"/>
        <end position="233"/>
    </location>
</feature>
<gene>
    <name evidence="3" type="ORF">AM231_21735</name>
</gene>
<comment type="caution">
    <text evidence="3">The sequence shown here is derived from an EMBL/GenBank/DDBJ whole genome shotgun (WGS) entry which is preliminary data.</text>
</comment>
<evidence type="ECO:0000313" key="4">
    <source>
        <dbReference type="Proteomes" id="UP000036932"/>
    </source>
</evidence>
<dbReference type="PANTHER" id="PTHR39966:SF3">
    <property type="entry name" value="DUF438 DOMAIN-CONTAINING PROTEIN"/>
    <property type="match status" value="1"/>
</dbReference>
<organism evidence="3 4">
    <name type="scientific">Paenibacillus solani</name>
    <dbReference type="NCBI Taxonomy" id="1705565"/>
    <lineage>
        <taxon>Bacteria</taxon>
        <taxon>Bacillati</taxon>
        <taxon>Bacillota</taxon>
        <taxon>Bacilli</taxon>
        <taxon>Bacillales</taxon>
        <taxon>Paenibacillaceae</taxon>
        <taxon>Paenibacillus</taxon>
    </lineage>
</organism>
<name>A0A0M1N358_9BACL</name>
<dbReference type="Gene3D" id="3.30.450.20">
    <property type="entry name" value="PAS domain"/>
    <property type="match status" value="1"/>
</dbReference>
<feature type="domain" description="DUF438" evidence="2">
    <location>
        <begin position="23"/>
        <end position="89"/>
    </location>
</feature>
<dbReference type="OrthoDB" id="9769774at2"/>
<reference evidence="4" key="1">
    <citation type="submission" date="2015-08" db="EMBL/GenBank/DDBJ databases">
        <title>Genome sequencing project for genomic taxonomy and phylogenomics of Bacillus-like bacteria.</title>
        <authorList>
            <person name="Liu B."/>
            <person name="Wang J."/>
            <person name="Zhu Y."/>
            <person name="Liu G."/>
            <person name="Chen Q."/>
            <person name="Chen Z."/>
            <person name="Lan J."/>
            <person name="Che J."/>
            <person name="Ge C."/>
            <person name="Shi H."/>
            <person name="Pan Z."/>
            <person name="Liu X."/>
        </authorList>
    </citation>
    <scope>NUCLEOTIDE SEQUENCE [LARGE SCALE GENOMIC DNA]</scope>
    <source>
        <strain evidence="4">FJAT-22460</strain>
    </source>
</reference>
<evidence type="ECO:0000259" key="1">
    <source>
        <dbReference type="Pfam" id="PF01814"/>
    </source>
</evidence>
<evidence type="ECO:0000259" key="2">
    <source>
        <dbReference type="Pfam" id="PF04282"/>
    </source>
</evidence>
<dbReference type="AlphaFoldDB" id="A0A0M1N358"/>